<keyword evidence="1" id="KW-1133">Transmembrane helix</keyword>
<evidence type="ECO:0000256" key="1">
    <source>
        <dbReference type="SAM" id="Phobius"/>
    </source>
</evidence>
<protein>
    <recommendedName>
        <fullName evidence="4">Conjugal transfer protein TrbC</fullName>
    </recommendedName>
</protein>
<accession>A0ABT5V7G0</accession>
<reference evidence="2 3" key="1">
    <citation type="submission" date="2023-02" db="EMBL/GenBank/DDBJ databases">
        <title>Defining the Infant Male Urobiome and Moving Towards Mechanisms in Urobiome Research.</title>
        <authorList>
            <person name="Reasoner S."/>
            <person name="Flores V."/>
            <person name="Van Horn G."/>
            <person name="Morales G."/>
            <person name="Peard L."/>
            <person name="Abelson B."/>
            <person name="Manuel C."/>
            <person name="Lee J."/>
            <person name="Baker B."/>
            <person name="Williams T."/>
            <person name="Schmitz J."/>
            <person name="Clayton D."/>
            <person name="Hadjifrangiskou M."/>
        </authorList>
    </citation>
    <scope>NUCLEOTIDE SEQUENCE [LARGE SCALE GENOMIC DNA]</scope>
    <source>
        <strain evidence="2 3">AS1053</strain>
    </source>
</reference>
<evidence type="ECO:0000313" key="2">
    <source>
        <dbReference type="EMBL" id="MDE1656907.1"/>
    </source>
</evidence>
<dbReference type="EMBL" id="JARBHI010000018">
    <property type="protein sequence ID" value="MDE1656907.1"/>
    <property type="molecule type" value="Genomic_DNA"/>
</dbReference>
<feature type="transmembrane region" description="Helical" evidence="1">
    <location>
        <begin position="75"/>
        <end position="96"/>
    </location>
</feature>
<keyword evidence="1" id="KW-0812">Transmembrane</keyword>
<proteinExistence type="predicted"/>
<comment type="caution">
    <text evidence="2">The sequence shown here is derived from an EMBL/GenBank/DDBJ whole genome shotgun (WGS) entry which is preliminary data.</text>
</comment>
<keyword evidence="1" id="KW-0472">Membrane</keyword>
<dbReference type="GeneID" id="83609408"/>
<name>A0ABT5V7G0_9ACTO</name>
<sequence length="98" mass="10224">MFTQLSALEAYLHAALLPLIEVTPTQPPGTEKITQILGYVAWGAGVLCLLGIFIVAGKLAINARHGEGLEEAKGLLWVLAALVLIGSATSLIGAFITL</sequence>
<dbReference type="Proteomes" id="UP001219297">
    <property type="component" value="Unassembled WGS sequence"/>
</dbReference>
<feature type="transmembrane region" description="Helical" evidence="1">
    <location>
        <begin position="36"/>
        <end position="55"/>
    </location>
</feature>
<organism evidence="2 3">
    <name type="scientific">Actinotignum sanguinis</name>
    <dbReference type="NCBI Taxonomy" id="1445614"/>
    <lineage>
        <taxon>Bacteria</taxon>
        <taxon>Bacillati</taxon>
        <taxon>Actinomycetota</taxon>
        <taxon>Actinomycetes</taxon>
        <taxon>Actinomycetales</taxon>
        <taxon>Actinomycetaceae</taxon>
        <taxon>Actinotignum</taxon>
    </lineage>
</organism>
<keyword evidence="3" id="KW-1185">Reference proteome</keyword>
<gene>
    <name evidence="2" type="ORF">PWJ81_07480</name>
</gene>
<dbReference type="RefSeq" id="WP_274733723.1">
    <property type="nucleotide sequence ID" value="NZ_CAUFPF010000084.1"/>
</dbReference>
<evidence type="ECO:0008006" key="4">
    <source>
        <dbReference type="Google" id="ProtNLM"/>
    </source>
</evidence>
<evidence type="ECO:0000313" key="3">
    <source>
        <dbReference type="Proteomes" id="UP001219297"/>
    </source>
</evidence>